<gene>
    <name evidence="2" type="primary">c10h4orf45</name>
</gene>
<protein>
    <submittedName>
        <fullName evidence="2">Uncharacterized protein</fullName>
    </submittedName>
</protein>
<dbReference type="Proteomes" id="UP000472263">
    <property type="component" value="Chromosome 10"/>
</dbReference>
<accession>A0A667ZIJ5</accession>
<dbReference type="GeneID" id="115366145"/>
<name>A0A667ZIJ5_9TELE</name>
<reference evidence="2" key="3">
    <citation type="submission" date="2025-09" db="UniProtKB">
        <authorList>
            <consortium name="Ensembl"/>
        </authorList>
    </citation>
    <scope>IDENTIFICATION</scope>
</reference>
<dbReference type="InterPro" id="IPR027814">
    <property type="entry name" value="DUF4562"/>
</dbReference>
<sequence>MSRKNKVVADETPRGQRIIFTGPDGIGDYRPRSYDFPHHIGVGNPSPESTGDLGYLSRAAPGAPPLLPKQSYVGGIGWAWQYSQLLNSGALLSDMQIKKSELRTALEDSVTHRFQNPEQAVPQAPDKQSASQSRTHINDTDSTDKRKHSAGNSVMDASQHVSTGFQRDGES</sequence>
<dbReference type="PANTHER" id="PTHR34833:SF1">
    <property type="entry name" value="GENE, 17359-RELATED"/>
    <property type="match status" value="1"/>
</dbReference>
<dbReference type="Ensembl" id="ENSMMDT00005041347.1">
    <property type="protein sequence ID" value="ENSMMDP00005040517.1"/>
    <property type="gene ID" value="ENSMMDG00005018742.1"/>
</dbReference>
<dbReference type="GeneTree" id="ENSGT00940000170113"/>
<feature type="region of interest" description="Disordered" evidence="1">
    <location>
        <begin position="115"/>
        <end position="171"/>
    </location>
</feature>
<dbReference type="Pfam" id="PF15123">
    <property type="entry name" value="DUF4562"/>
    <property type="match status" value="1"/>
</dbReference>
<dbReference type="CTD" id="152940"/>
<dbReference type="AlphaFoldDB" id="A0A667ZIJ5"/>
<feature type="compositionally biased region" description="Polar residues" evidence="1">
    <location>
        <begin position="126"/>
        <end position="135"/>
    </location>
</feature>
<reference evidence="2" key="1">
    <citation type="submission" date="2019-06" db="EMBL/GenBank/DDBJ databases">
        <authorList>
            <consortium name="Wellcome Sanger Institute Data Sharing"/>
        </authorList>
    </citation>
    <scope>NUCLEOTIDE SEQUENCE [LARGE SCALE GENOMIC DNA]</scope>
</reference>
<dbReference type="InParanoid" id="A0A667ZIJ5"/>
<proteinExistence type="predicted"/>
<evidence type="ECO:0000313" key="3">
    <source>
        <dbReference type="Proteomes" id="UP000472263"/>
    </source>
</evidence>
<evidence type="ECO:0000256" key="1">
    <source>
        <dbReference type="SAM" id="MobiDB-lite"/>
    </source>
</evidence>
<dbReference type="RefSeq" id="XP_029917287.1">
    <property type="nucleotide sequence ID" value="XM_030061427.1"/>
</dbReference>
<dbReference type="OrthoDB" id="6140842at2759"/>
<evidence type="ECO:0000313" key="2">
    <source>
        <dbReference type="Ensembl" id="ENSMMDP00005040517.1"/>
    </source>
</evidence>
<keyword evidence="3" id="KW-1185">Reference proteome</keyword>
<dbReference type="PANTHER" id="PTHR34833">
    <property type="entry name" value="GENE, 17359-RELATED"/>
    <property type="match status" value="1"/>
</dbReference>
<feature type="compositionally biased region" description="Polar residues" evidence="1">
    <location>
        <begin position="150"/>
        <end position="165"/>
    </location>
</feature>
<reference evidence="2" key="2">
    <citation type="submission" date="2025-08" db="UniProtKB">
        <authorList>
            <consortium name="Ensembl"/>
        </authorList>
    </citation>
    <scope>IDENTIFICATION</scope>
</reference>
<organism evidence="2 3">
    <name type="scientific">Myripristis murdjan</name>
    <name type="common">pinecone soldierfish</name>
    <dbReference type="NCBI Taxonomy" id="586833"/>
    <lineage>
        <taxon>Eukaryota</taxon>
        <taxon>Metazoa</taxon>
        <taxon>Chordata</taxon>
        <taxon>Craniata</taxon>
        <taxon>Vertebrata</taxon>
        <taxon>Euteleostomi</taxon>
        <taxon>Actinopterygii</taxon>
        <taxon>Neopterygii</taxon>
        <taxon>Teleostei</taxon>
        <taxon>Neoteleostei</taxon>
        <taxon>Acanthomorphata</taxon>
        <taxon>Holocentriformes</taxon>
        <taxon>Holocentridae</taxon>
        <taxon>Myripristis</taxon>
    </lineage>
</organism>